<evidence type="ECO:0000313" key="2">
    <source>
        <dbReference type="Proteomes" id="UP001208114"/>
    </source>
</evidence>
<keyword evidence="2" id="KW-1185">Reference proteome</keyword>
<reference evidence="2" key="1">
    <citation type="submission" date="2023-07" db="EMBL/GenBank/DDBJ databases">
        <title>Chryseobacterium sp. GMJ5 Genome sequencing and assembly.</title>
        <authorList>
            <person name="Jung Y."/>
        </authorList>
    </citation>
    <scope>NUCLEOTIDE SEQUENCE [LARGE SCALE GENOMIC DNA]</scope>
    <source>
        <strain evidence="2">GMJ5</strain>
    </source>
</reference>
<proteinExistence type="predicted"/>
<dbReference type="Proteomes" id="UP001208114">
    <property type="component" value="Unassembled WGS sequence"/>
</dbReference>
<organism evidence="1 2">
    <name type="scientific">Chryseobacterium gilvum</name>
    <dbReference type="NCBI Taxonomy" id="2976534"/>
    <lineage>
        <taxon>Bacteria</taxon>
        <taxon>Pseudomonadati</taxon>
        <taxon>Bacteroidota</taxon>
        <taxon>Flavobacteriia</taxon>
        <taxon>Flavobacteriales</taxon>
        <taxon>Weeksellaceae</taxon>
        <taxon>Chryseobacterium group</taxon>
        <taxon>Chryseobacterium</taxon>
    </lineage>
</organism>
<gene>
    <name evidence="1" type="ORF">N0B16_02170</name>
</gene>
<sequence>MKNFLLVFVTAFLLVACKTKNDKVQDFVKMYNRSSEMMHSPMIKSTKATSSNAEEVNIEVNTSYQSNDMESSLVSSALPDLIGQAIKSDPLGKELFESGVKFNLKVYGSDARVIVDKTIDQKNLDKSSVDFNAIAKGDKPNSSELNQILEVFNKNLPMEDKATGTKIISIKADENNNIVYTNEVPESFKTMLQADGAEQMLKDEMLRSPQIQQIFAKTSVLGVNNLKYVYTDTKGNVIKEVTISKNDVK</sequence>
<accession>A0ABT2VUG1</accession>
<protein>
    <recommendedName>
        <fullName evidence="3">Lipoprotein</fullName>
    </recommendedName>
</protein>
<evidence type="ECO:0000313" key="1">
    <source>
        <dbReference type="EMBL" id="MCU7613229.1"/>
    </source>
</evidence>
<dbReference type="PROSITE" id="PS51257">
    <property type="entry name" value="PROKAR_LIPOPROTEIN"/>
    <property type="match status" value="1"/>
</dbReference>
<evidence type="ECO:0008006" key="3">
    <source>
        <dbReference type="Google" id="ProtNLM"/>
    </source>
</evidence>
<dbReference type="RefSeq" id="WP_262989076.1">
    <property type="nucleotide sequence ID" value="NZ_JAOTEN010000001.1"/>
</dbReference>
<comment type="caution">
    <text evidence="1">The sequence shown here is derived from an EMBL/GenBank/DDBJ whole genome shotgun (WGS) entry which is preliminary data.</text>
</comment>
<dbReference type="EMBL" id="JAOTEN010000001">
    <property type="protein sequence ID" value="MCU7613229.1"/>
    <property type="molecule type" value="Genomic_DNA"/>
</dbReference>
<name>A0ABT2VUG1_9FLAO</name>